<dbReference type="EMBL" id="BAAAZT010000057">
    <property type="protein sequence ID" value="GAA3903181.1"/>
    <property type="molecule type" value="Genomic_DNA"/>
</dbReference>
<dbReference type="InterPro" id="IPR039261">
    <property type="entry name" value="FNR_nucleotide-bd"/>
</dbReference>
<dbReference type="Proteomes" id="UP001500133">
    <property type="component" value="Unassembled WGS sequence"/>
</dbReference>
<dbReference type="RefSeq" id="WP_311883927.1">
    <property type="nucleotide sequence ID" value="NZ_BAAAZT010000057.1"/>
</dbReference>
<organism evidence="1 2">
    <name type="scientific">Halomonas cibimaris</name>
    <dbReference type="NCBI Taxonomy" id="657012"/>
    <lineage>
        <taxon>Bacteria</taxon>
        <taxon>Pseudomonadati</taxon>
        <taxon>Pseudomonadota</taxon>
        <taxon>Gammaproteobacteria</taxon>
        <taxon>Oceanospirillales</taxon>
        <taxon>Halomonadaceae</taxon>
        <taxon>Halomonas</taxon>
    </lineage>
</organism>
<dbReference type="SUPFAM" id="SSF52343">
    <property type="entry name" value="Ferredoxin reductase-like, C-terminal NADP-linked domain"/>
    <property type="match status" value="1"/>
</dbReference>
<evidence type="ECO:0000313" key="2">
    <source>
        <dbReference type="Proteomes" id="UP001500133"/>
    </source>
</evidence>
<reference evidence="2" key="1">
    <citation type="journal article" date="2019" name="Int. J. Syst. Evol. Microbiol.">
        <title>The Global Catalogue of Microorganisms (GCM) 10K type strain sequencing project: providing services to taxonomists for standard genome sequencing and annotation.</title>
        <authorList>
            <consortium name="The Broad Institute Genomics Platform"/>
            <consortium name="The Broad Institute Genome Sequencing Center for Infectious Disease"/>
            <person name="Wu L."/>
            <person name="Ma J."/>
        </authorList>
    </citation>
    <scope>NUCLEOTIDE SEQUENCE [LARGE SCALE GENOMIC DNA]</scope>
    <source>
        <strain evidence="2">JCM 16914</strain>
    </source>
</reference>
<evidence type="ECO:0000313" key="1">
    <source>
        <dbReference type="EMBL" id="GAA3903181.1"/>
    </source>
</evidence>
<comment type="caution">
    <text evidence="1">The sequence shown here is derived from an EMBL/GenBank/DDBJ whole genome shotgun (WGS) entry which is preliminary data.</text>
</comment>
<sequence>MQDKIAVDGAELRQLIEKGAQILVCGGRDMAASVMAALNEVIAPLGMDVATLKARGRYREDIY</sequence>
<proteinExistence type="predicted"/>
<dbReference type="Gene3D" id="3.40.50.80">
    <property type="entry name" value="Nucleotide-binding domain of ferredoxin-NADP reductase (FNR) module"/>
    <property type="match status" value="1"/>
</dbReference>
<keyword evidence="2" id="KW-1185">Reference proteome</keyword>
<accession>A0ABP7LNH9</accession>
<name>A0ABP7LNH9_9GAMM</name>
<gene>
    <name evidence="1" type="ORF">GCM10022228_11820</name>
</gene>
<protein>
    <submittedName>
        <fullName evidence="1">Uncharacterized protein</fullName>
    </submittedName>
</protein>